<dbReference type="OrthoDB" id="1376075at2"/>
<dbReference type="InterPro" id="IPR022385">
    <property type="entry name" value="Rhs_assc_core"/>
</dbReference>
<organism evidence="1 2">
    <name type="scientific">Flavobacterium pectinovorum</name>
    <dbReference type="NCBI Taxonomy" id="29533"/>
    <lineage>
        <taxon>Bacteria</taxon>
        <taxon>Pseudomonadati</taxon>
        <taxon>Bacteroidota</taxon>
        <taxon>Flavobacteriia</taxon>
        <taxon>Flavobacteriales</taxon>
        <taxon>Flavobacteriaceae</taxon>
        <taxon>Flavobacterium</taxon>
    </lineage>
</organism>
<protein>
    <recommendedName>
        <fullName evidence="3">RHS repeat-associated core domain-containing protein</fullName>
    </recommendedName>
</protein>
<reference evidence="1 2" key="1">
    <citation type="journal article" date="2019" name="Environ. Microbiol.">
        <title>Species interactions and distinct microbial communities in high Arctic permafrost affected cryosols are associated with the CH4 and CO2 gas fluxes.</title>
        <authorList>
            <person name="Altshuler I."/>
            <person name="Hamel J."/>
            <person name="Turney S."/>
            <person name="Magnuson E."/>
            <person name="Levesque R."/>
            <person name="Greer C."/>
            <person name="Whyte L.G."/>
        </authorList>
    </citation>
    <scope>NUCLEOTIDE SEQUENCE [LARGE SCALE GENOMIC DNA]</scope>
    <source>
        <strain evidence="1 2">42</strain>
    </source>
</reference>
<name>A0A502E8T0_9FLAO</name>
<gene>
    <name evidence="1" type="ORF">EAH81_24515</name>
</gene>
<dbReference type="Proteomes" id="UP000319700">
    <property type="component" value="Unassembled WGS sequence"/>
</dbReference>
<sequence>MEYIAFGEVLFEEHSSSFSSPYLFNGKELDRETNLSYYGARYYENKYNIWYAVDPLAEKMPNYGGYVFSFNNPM</sequence>
<dbReference type="AlphaFoldDB" id="A0A502E8T0"/>
<evidence type="ECO:0008006" key="3">
    <source>
        <dbReference type="Google" id="ProtNLM"/>
    </source>
</evidence>
<accession>A0A502E8T0</accession>
<proteinExistence type="predicted"/>
<dbReference type="RefSeq" id="WP_140511566.1">
    <property type="nucleotide sequence ID" value="NZ_RCZH01000022.1"/>
</dbReference>
<dbReference type="NCBIfam" id="TIGR03696">
    <property type="entry name" value="Rhs_assc_core"/>
    <property type="match status" value="1"/>
</dbReference>
<evidence type="ECO:0000313" key="2">
    <source>
        <dbReference type="Proteomes" id="UP000319700"/>
    </source>
</evidence>
<keyword evidence="2" id="KW-1185">Reference proteome</keyword>
<dbReference type="Gene3D" id="2.180.10.10">
    <property type="entry name" value="RHS repeat-associated core"/>
    <property type="match status" value="1"/>
</dbReference>
<comment type="caution">
    <text evidence="1">The sequence shown here is derived from an EMBL/GenBank/DDBJ whole genome shotgun (WGS) entry which is preliminary data.</text>
</comment>
<evidence type="ECO:0000313" key="1">
    <source>
        <dbReference type="EMBL" id="TPG33292.1"/>
    </source>
</evidence>
<dbReference type="EMBL" id="RCZH01000022">
    <property type="protein sequence ID" value="TPG33292.1"/>
    <property type="molecule type" value="Genomic_DNA"/>
</dbReference>